<dbReference type="AlphaFoldDB" id="A0A543CVE1"/>
<reference evidence="1 2" key="1">
    <citation type="submission" date="2019-06" db="EMBL/GenBank/DDBJ databases">
        <title>Sequencing the genomes of 1000 actinobacteria strains.</title>
        <authorList>
            <person name="Klenk H.-P."/>
        </authorList>
    </citation>
    <scope>NUCLEOTIDE SEQUENCE [LARGE SCALE GENOMIC DNA]</scope>
    <source>
        <strain evidence="1 2">DSM 102200</strain>
    </source>
</reference>
<proteinExistence type="predicted"/>
<dbReference type="Proteomes" id="UP000316096">
    <property type="component" value="Unassembled WGS sequence"/>
</dbReference>
<name>A0A543CVE1_9ACTN</name>
<dbReference type="EMBL" id="VFOZ01000001">
    <property type="protein sequence ID" value="TQM01075.1"/>
    <property type="molecule type" value="Genomic_DNA"/>
</dbReference>
<gene>
    <name evidence="1" type="ORF">FB559_6818</name>
</gene>
<evidence type="ECO:0000313" key="2">
    <source>
        <dbReference type="Proteomes" id="UP000316096"/>
    </source>
</evidence>
<evidence type="ECO:0000313" key="1">
    <source>
        <dbReference type="EMBL" id="TQM01075.1"/>
    </source>
</evidence>
<accession>A0A543CVE1</accession>
<keyword evidence="2" id="KW-1185">Reference proteome</keyword>
<organism evidence="1 2">
    <name type="scientific">Actinoallomurus bryophytorum</name>
    <dbReference type="NCBI Taxonomy" id="1490222"/>
    <lineage>
        <taxon>Bacteria</taxon>
        <taxon>Bacillati</taxon>
        <taxon>Actinomycetota</taxon>
        <taxon>Actinomycetes</taxon>
        <taxon>Streptosporangiales</taxon>
        <taxon>Thermomonosporaceae</taxon>
        <taxon>Actinoallomurus</taxon>
    </lineage>
</organism>
<comment type="caution">
    <text evidence="1">The sequence shown here is derived from an EMBL/GenBank/DDBJ whole genome shotgun (WGS) entry which is preliminary data.</text>
</comment>
<sequence length="48" mass="5050">MLVHAMSPTGNADGPATPYMVRIAAATFDPGPVEGWPALTGRKRRGAR</sequence>
<protein>
    <submittedName>
        <fullName evidence="1">Uncharacterized protein</fullName>
    </submittedName>
</protein>